<reference evidence="9 10" key="1">
    <citation type="submission" date="2024-10" db="EMBL/GenBank/DDBJ databases">
        <authorList>
            <person name="Kim D."/>
        </authorList>
    </citation>
    <scope>NUCLEOTIDE SEQUENCE [LARGE SCALE GENOMIC DNA]</scope>
    <source>
        <strain evidence="9">BH-2024</strain>
    </source>
</reference>
<accession>A0ABD2J052</accession>
<evidence type="ECO:0000256" key="7">
    <source>
        <dbReference type="RuleBase" id="RU362118"/>
    </source>
</evidence>
<dbReference type="AlphaFoldDB" id="A0ABD2J052"/>
<proteinExistence type="inferred from homology"/>
<organism evidence="9 10">
    <name type="scientific">Heterodera trifolii</name>
    <dbReference type="NCBI Taxonomy" id="157864"/>
    <lineage>
        <taxon>Eukaryota</taxon>
        <taxon>Metazoa</taxon>
        <taxon>Ecdysozoa</taxon>
        <taxon>Nematoda</taxon>
        <taxon>Chromadorea</taxon>
        <taxon>Rhabditida</taxon>
        <taxon>Tylenchina</taxon>
        <taxon>Tylenchomorpha</taxon>
        <taxon>Tylenchoidea</taxon>
        <taxon>Heteroderidae</taxon>
        <taxon>Heteroderinae</taxon>
        <taxon>Heterodera</taxon>
    </lineage>
</organism>
<evidence type="ECO:0000256" key="5">
    <source>
        <dbReference type="ARBA" id="ARBA00023192"/>
    </source>
</evidence>
<sequence length="177" mass="19683">MATRKRPRENGHAKTATRKRPRPNHQILNGDADVLMSAVVTNNEQLTSSIYTLECWRVPSAFYAFLVLYPELESHPQHQIHKKQSSGMSGMLSFYIRTDFDGAQKFLANLKVFLVARSLGGFESLASLPAAMSRDSVPANARAQTGISDNLIRLSIGCENKTDLIKDLDMAMRVATE</sequence>
<keyword evidence="10" id="KW-1185">Reference proteome</keyword>
<dbReference type="InterPro" id="IPR000277">
    <property type="entry name" value="Cys/Met-Metab_PyrdxlP-dep_enz"/>
</dbReference>
<dbReference type="PANTHER" id="PTHR11808">
    <property type="entry name" value="TRANS-SULFURATION ENZYME FAMILY MEMBER"/>
    <property type="match status" value="1"/>
</dbReference>
<comment type="similarity">
    <text evidence="7">Belongs to the trans-sulfuration enzymes family.</text>
</comment>
<dbReference type="EC" id="4.4.1.1" evidence="3"/>
<evidence type="ECO:0000256" key="6">
    <source>
        <dbReference type="ARBA" id="ARBA00029853"/>
    </source>
</evidence>
<comment type="caution">
    <text evidence="9">The sequence shown here is derived from an EMBL/GenBank/DDBJ whole genome shotgun (WGS) entry which is preliminary data.</text>
</comment>
<feature type="region of interest" description="Disordered" evidence="8">
    <location>
        <begin position="1"/>
        <end position="26"/>
    </location>
</feature>
<keyword evidence="4 7" id="KW-0663">Pyridoxal phosphate</keyword>
<evidence type="ECO:0000256" key="2">
    <source>
        <dbReference type="ARBA" id="ARBA00005038"/>
    </source>
</evidence>
<dbReference type="InterPro" id="IPR015424">
    <property type="entry name" value="PyrdxlP-dep_Trfase"/>
</dbReference>
<dbReference type="Gene3D" id="3.90.1150.10">
    <property type="entry name" value="Aspartate Aminotransferase, domain 1"/>
    <property type="match status" value="1"/>
</dbReference>
<protein>
    <recommendedName>
        <fullName evidence="3">cystathionine gamma-lyase</fullName>
        <ecNumber evidence="3">4.4.1.1</ecNumber>
    </recommendedName>
    <alternativeName>
        <fullName evidence="6">Gamma-cystathionase</fullName>
    </alternativeName>
</protein>
<comment type="cofactor">
    <cofactor evidence="1 7">
        <name>pyridoxal 5'-phosphate</name>
        <dbReference type="ChEBI" id="CHEBI:597326"/>
    </cofactor>
</comment>
<evidence type="ECO:0000256" key="8">
    <source>
        <dbReference type="SAM" id="MobiDB-lite"/>
    </source>
</evidence>
<dbReference type="Pfam" id="PF01053">
    <property type="entry name" value="Cys_Met_Meta_PP"/>
    <property type="match status" value="1"/>
</dbReference>
<keyword evidence="5" id="KW-0028">Amino-acid biosynthesis</keyword>
<evidence type="ECO:0000256" key="3">
    <source>
        <dbReference type="ARBA" id="ARBA00012085"/>
    </source>
</evidence>
<evidence type="ECO:0000313" key="9">
    <source>
        <dbReference type="EMBL" id="KAL3084747.1"/>
    </source>
</evidence>
<dbReference type="GO" id="GO:0019344">
    <property type="term" value="P:cysteine biosynthetic process"/>
    <property type="evidence" value="ECO:0007669"/>
    <property type="project" value="UniProtKB-KW"/>
</dbReference>
<gene>
    <name evidence="9" type="ORF">niasHT_031632</name>
</gene>
<dbReference type="EMBL" id="JBICBT010001070">
    <property type="protein sequence ID" value="KAL3084747.1"/>
    <property type="molecule type" value="Genomic_DNA"/>
</dbReference>
<dbReference type="InterPro" id="IPR015422">
    <property type="entry name" value="PyrdxlP-dep_Trfase_small"/>
</dbReference>
<keyword evidence="5" id="KW-0198">Cysteine biosynthesis</keyword>
<dbReference type="SUPFAM" id="SSF53383">
    <property type="entry name" value="PLP-dependent transferases"/>
    <property type="match status" value="1"/>
</dbReference>
<comment type="pathway">
    <text evidence="2">Amino-acid biosynthesis; L-cysteine biosynthesis; L-cysteine from L-homocysteine and L-serine: step 2/2.</text>
</comment>
<dbReference type="PANTHER" id="PTHR11808:SF15">
    <property type="entry name" value="CYSTATHIONINE GAMMA-LYASE"/>
    <property type="match status" value="1"/>
</dbReference>
<evidence type="ECO:0000256" key="1">
    <source>
        <dbReference type="ARBA" id="ARBA00001933"/>
    </source>
</evidence>
<name>A0ABD2J052_9BILA</name>
<evidence type="ECO:0000256" key="4">
    <source>
        <dbReference type="ARBA" id="ARBA00022898"/>
    </source>
</evidence>
<dbReference type="Proteomes" id="UP001620626">
    <property type="component" value="Unassembled WGS sequence"/>
</dbReference>
<evidence type="ECO:0000313" key="10">
    <source>
        <dbReference type="Proteomes" id="UP001620626"/>
    </source>
</evidence>